<sequence length="643" mass="68442">MVKHASKRRKTSKGDKEVQPLGTNPLTDEASKDDEERRLESMLFGTKFTPRGKDGFVSSLGEGEDGVVEGGQGMNNLLDADLFFVDDGVGTASQVGSNSNSEDEDEQNSGAESDSSESSVGSSSQPQPVVANSLLKSRKAPAWVDASDPPLVSLAAPRLRKLRDAPTEVSLSGREYETRLRRQYERINPEPSWATKARKTQREAVEGDDEAEESGVRDLLSSTAGILAPSNRKTRAGVVLPTGTLAIERLRDANQATQGSGSGEVKALAFHPSERVPVLCVGTADRRIRLYNIDGHTSPLLKTIHIPSLPLTSQSSATFHPLGSSILLTGPRPFFYTHDLQSGVTLKHARGLWGTTFNSINDTTPGRVRKRGRRGDSGGDETGGGGNGEGMEITAFSPHTGEMLAVAGRGGYVHLVDWKSGAGQVVGSLKCGGGGGGVRAIWWAPESCSPNVLGGKGANNPERRHLAVLSGDAEVYLWDVGERRCVRRWKDEGGFRGAGKIMAGSAAGNSGGWLAVGSNTGFVNVYGSDSFADPNTSTTTFSASAFGSNPKPIKTIGNLTTSISTLRFNHDSQIMAMASQEKKDAMRLIHLPSMTSFANWPTSSTPLGHVTAVDFSARSEYLAIGNTRGRVLLYHLRDYGVGS</sequence>
<dbReference type="SMART" id="SM00320">
    <property type="entry name" value="WD40"/>
    <property type="match status" value="6"/>
</dbReference>
<dbReference type="GO" id="GO:0032040">
    <property type="term" value="C:small-subunit processome"/>
    <property type="evidence" value="ECO:0007669"/>
    <property type="project" value="TreeGrafter"/>
</dbReference>
<proteinExistence type="inferred from homology"/>
<evidence type="ECO:0000313" key="8">
    <source>
        <dbReference type="EMBL" id="KAF9467006.1"/>
    </source>
</evidence>
<keyword evidence="9" id="KW-1185">Reference proteome</keyword>
<evidence type="ECO:0000256" key="1">
    <source>
        <dbReference type="ARBA" id="ARBA00004604"/>
    </source>
</evidence>
<reference evidence="8" key="1">
    <citation type="submission" date="2020-11" db="EMBL/GenBank/DDBJ databases">
        <authorList>
            <consortium name="DOE Joint Genome Institute"/>
            <person name="Ahrendt S."/>
            <person name="Riley R."/>
            <person name="Andreopoulos W."/>
            <person name="Labutti K."/>
            <person name="Pangilinan J."/>
            <person name="Ruiz-Duenas F.J."/>
            <person name="Barrasa J.M."/>
            <person name="Sanchez-Garcia M."/>
            <person name="Camarero S."/>
            <person name="Miyauchi S."/>
            <person name="Serrano A."/>
            <person name="Linde D."/>
            <person name="Babiker R."/>
            <person name="Drula E."/>
            <person name="Ayuso-Fernandez I."/>
            <person name="Pacheco R."/>
            <person name="Padilla G."/>
            <person name="Ferreira P."/>
            <person name="Barriuso J."/>
            <person name="Kellner H."/>
            <person name="Castanera R."/>
            <person name="Alfaro M."/>
            <person name="Ramirez L."/>
            <person name="Pisabarro A.G."/>
            <person name="Kuo A."/>
            <person name="Tritt A."/>
            <person name="Lipzen A."/>
            <person name="He G."/>
            <person name="Yan M."/>
            <person name="Ng V."/>
            <person name="Cullen D."/>
            <person name="Martin F."/>
            <person name="Rosso M.-N."/>
            <person name="Henrissat B."/>
            <person name="Hibbett D."/>
            <person name="Martinez A.T."/>
            <person name="Grigoriev I.V."/>
        </authorList>
    </citation>
    <scope>NUCLEOTIDE SEQUENCE</scope>
    <source>
        <strain evidence="8">CBS 247.69</strain>
    </source>
</reference>
<evidence type="ECO:0000256" key="2">
    <source>
        <dbReference type="ARBA" id="ARBA00022552"/>
    </source>
</evidence>
<keyword evidence="2" id="KW-0698">rRNA processing</keyword>
<dbReference type="PANTHER" id="PTHR18359">
    <property type="entry name" value="WD-REPEAT PROTEIN-RELATED"/>
    <property type="match status" value="1"/>
</dbReference>
<feature type="compositionally biased region" description="Low complexity" evidence="7">
    <location>
        <begin position="109"/>
        <end position="128"/>
    </location>
</feature>
<keyword evidence="4" id="KW-0677">Repeat</keyword>
<feature type="region of interest" description="Disordered" evidence="7">
    <location>
        <begin position="89"/>
        <end position="128"/>
    </location>
</feature>
<dbReference type="InterPro" id="IPR036322">
    <property type="entry name" value="WD40_repeat_dom_sf"/>
</dbReference>
<dbReference type="GO" id="GO:0006364">
    <property type="term" value="P:rRNA processing"/>
    <property type="evidence" value="ECO:0007669"/>
    <property type="project" value="UniProtKB-KW"/>
</dbReference>
<feature type="compositionally biased region" description="Basic residues" evidence="7">
    <location>
        <begin position="1"/>
        <end position="11"/>
    </location>
</feature>
<dbReference type="GO" id="GO:0034388">
    <property type="term" value="C:Pwp2p-containing subcomplex of 90S preribosome"/>
    <property type="evidence" value="ECO:0007669"/>
    <property type="project" value="TreeGrafter"/>
</dbReference>
<dbReference type="InterPro" id="IPR045161">
    <property type="entry name" value="Utp18"/>
</dbReference>
<evidence type="ECO:0000256" key="6">
    <source>
        <dbReference type="ARBA" id="ARBA00025767"/>
    </source>
</evidence>
<keyword evidence="3" id="KW-0853">WD repeat</keyword>
<feature type="compositionally biased region" description="Gly residues" evidence="7">
    <location>
        <begin position="380"/>
        <end position="389"/>
    </location>
</feature>
<dbReference type="AlphaFoldDB" id="A0A9P5YEF6"/>
<feature type="region of interest" description="Disordered" evidence="7">
    <location>
        <begin position="193"/>
        <end position="215"/>
    </location>
</feature>
<comment type="caution">
    <text evidence="8">The sequence shown here is derived from an EMBL/GenBank/DDBJ whole genome shotgun (WGS) entry which is preliminary data.</text>
</comment>
<evidence type="ECO:0000256" key="3">
    <source>
        <dbReference type="ARBA" id="ARBA00022574"/>
    </source>
</evidence>
<evidence type="ECO:0000256" key="4">
    <source>
        <dbReference type="ARBA" id="ARBA00022737"/>
    </source>
</evidence>
<dbReference type="SUPFAM" id="SSF50978">
    <property type="entry name" value="WD40 repeat-like"/>
    <property type="match status" value="1"/>
</dbReference>
<organism evidence="8 9">
    <name type="scientific">Collybia nuda</name>
    <dbReference type="NCBI Taxonomy" id="64659"/>
    <lineage>
        <taxon>Eukaryota</taxon>
        <taxon>Fungi</taxon>
        <taxon>Dikarya</taxon>
        <taxon>Basidiomycota</taxon>
        <taxon>Agaricomycotina</taxon>
        <taxon>Agaricomycetes</taxon>
        <taxon>Agaricomycetidae</taxon>
        <taxon>Agaricales</taxon>
        <taxon>Tricholomatineae</taxon>
        <taxon>Clitocybaceae</taxon>
        <taxon>Collybia</taxon>
    </lineage>
</organism>
<accession>A0A9P5YEF6</accession>
<keyword evidence="5" id="KW-0539">Nucleus</keyword>
<dbReference type="EMBL" id="MU150239">
    <property type="protein sequence ID" value="KAF9467006.1"/>
    <property type="molecule type" value="Genomic_DNA"/>
</dbReference>
<dbReference type="Proteomes" id="UP000807353">
    <property type="component" value="Unassembled WGS sequence"/>
</dbReference>
<dbReference type="OrthoDB" id="1935146at2759"/>
<comment type="subcellular location">
    <subcellularLocation>
        <location evidence="1">Nucleus</location>
        <location evidence="1">Nucleolus</location>
    </subcellularLocation>
</comment>
<gene>
    <name evidence="8" type="ORF">BDZ94DRAFT_1211997</name>
</gene>
<dbReference type="InterPro" id="IPR015943">
    <property type="entry name" value="WD40/YVTN_repeat-like_dom_sf"/>
</dbReference>
<evidence type="ECO:0000256" key="7">
    <source>
        <dbReference type="SAM" id="MobiDB-lite"/>
    </source>
</evidence>
<dbReference type="PANTHER" id="PTHR18359:SF0">
    <property type="entry name" value="U3 SMALL NUCLEOLAR RNA-ASSOCIATED PROTEIN 18 HOMOLOG"/>
    <property type="match status" value="1"/>
</dbReference>
<dbReference type="Gene3D" id="2.130.10.10">
    <property type="entry name" value="YVTN repeat-like/Quinoprotein amine dehydrogenase"/>
    <property type="match status" value="1"/>
</dbReference>
<feature type="region of interest" description="Disordered" evidence="7">
    <location>
        <begin position="360"/>
        <end position="389"/>
    </location>
</feature>
<dbReference type="InterPro" id="IPR001680">
    <property type="entry name" value="WD40_rpt"/>
</dbReference>
<evidence type="ECO:0000313" key="9">
    <source>
        <dbReference type="Proteomes" id="UP000807353"/>
    </source>
</evidence>
<evidence type="ECO:0000256" key="5">
    <source>
        <dbReference type="ARBA" id="ARBA00023242"/>
    </source>
</evidence>
<feature type="region of interest" description="Disordered" evidence="7">
    <location>
        <begin position="1"/>
        <end position="72"/>
    </location>
</feature>
<dbReference type="Pfam" id="PF00400">
    <property type="entry name" value="WD40"/>
    <property type="match status" value="1"/>
</dbReference>
<feature type="compositionally biased region" description="Polar residues" evidence="7">
    <location>
        <begin position="91"/>
        <end position="100"/>
    </location>
</feature>
<name>A0A9P5YEF6_9AGAR</name>
<protein>
    <submittedName>
        <fullName evidence="8">WD40-repeat-containing domain protein</fullName>
    </submittedName>
</protein>
<comment type="similarity">
    <text evidence="6">Belongs to the WD repeat UTP18 family.</text>
</comment>